<reference evidence="1" key="1">
    <citation type="submission" date="2020-04" db="EMBL/GenBank/DDBJ databases">
        <title>Global-level population genomics supports evidence of horizontal gene transfer on evolution of Rhizobia in Lentils.</title>
        <authorList>
            <person name="Gai Y."/>
            <person name="Cook D."/>
            <person name="Riely B."/>
        </authorList>
    </citation>
    <scope>NUCLEOTIDE SEQUENCE</scope>
    <source>
        <strain evidence="1">Derici101B</strain>
    </source>
</reference>
<name>A0AAJ1A946_RHILE</name>
<accession>A0AAJ1A946</accession>
<evidence type="ECO:0000313" key="1">
    <source>
        <dbReference type="EMBL" id="MBY5629360.1"/>
    </source>
</evidence>
<organism evidence="1 2">
    <name type="scientific">Rhizobium leguminosarum</name>
    <dbReference type="NCBI Taxonomy" id="384"/>
    <lineage>
        <taxon>Bacteria</taxon>
        <taxon>Pseudomonadati</taxon>
        <taxon>Pseudomonadota</taxon>
        <taxon>Alphaproteobacteria</taxon>
        <taxon>Hyphomicrobiales</taxon>
        <taxon>Rhizobiaceae</taxon>
        <taxon>Rhizobium/Agrobacterium group</taxon>
        <taxon>Rhizobium</taxon>
    </lineage>
</organism>
<dbReference type="AlphaFoldDB" id="A0AAJ1A946"/>
<dbReference type="RefSeq" id="WP_131639927.1">
    <property type="nucleotide sequence ID" value="NZ_JAAXDY010000006.1"/>
</dbReference>
<proteinExistence type="predicted"/>
<gene>
    <name evidence="1" type="ORF">HFO42_14790</name>
</gene>
<protein>
    <submittedName>
        <fullName evidence="1">Uncharacterized protein</fullName>
    </submittedName>
</protein>
<dbReference type="Proteomes" id="UP000825699">
    <property type="component" value="Unassembled WGS sequence"/>
</dbReference>
<evidence type="ECO:0000313" key="2">
    <source>
        <dbReference type="Proteomes" id="UP000825699"/>
    </source>
</evidence>
<sequence length="269" mass="30713">MAQRRNKPVKVVAACHLCGEVKKLCDAHLFPNGLRKFVADDPLNPRFHFLDVDQRENDRERNTLFFDPGILCSDCDGALGPYDTALIKFVETWVGSPYRQLGEMPAERYRGIWLPFDAAKLRLAILICIYRFVISPRHPKITLDPYRHAMLEASIHALGRFGRDPTGIMILGYYRHWMTDGSFSIDVTEIGRPHPAGHDDGFVIELFGLSIFVDMAGARRFPRQFYLGEDRSQGGKVHMHITSVENSTASFKHLLDMLKFNGFQRLFGK</sequence>
<dbReference type="EMBL" id="JAAXEP010000007">
    <property type="protein sequence ID" value="MBY5629360.1"/>
    <property type="molecule type" value="Genomic_DNA"/>
</dbReference>
<comment type="caution">
    <text evidence="1">The sequence shown here is derived from an EMBL/GenBank/DDBJ whole genome shotgun (WGS) entry which is preliminary data.</text>
</comment>